<dbReference type="PROSITE" id="PS01359">
    <property type="entry name" value="ZF_PHD_1"/>
    <property type="match status" value="1"/>
</dbReference>
<evidence type="ECO:0000313" key="15">
    <source>
        <dbReference type="Proteomes" id="UP000193467"/>
    </source>
</evidence>
<feature type="compositionally biased region" description="Low complexity" evidence="12">
    <location>
        <begin position="306"/>
        <end position="315"/>
    </location>
</feature>
<evidence type="ECO:0000313" key="14">
    <source>
        <dbReference type="EMBL" id="ORY90188.1"/>
    </source>
</evidence>
<evidence type="ECO:0000256" key="3">
    <source>
        <dbReference type="ARBA" id="ARBA00022723"/>
    </source>
</evidence>
<feature type="compositionally biased region" description="Polar residues" evidence="12">
    <location>
        <begin position="223"/>
        <end position="245"/>
    </location>
</feature>
<feature type="binding site" evidence="9">
    <location>
        <position position="388"/>
    </location>
    <ligand>
        <name>Zn(2+)</name>
        <dbReference type="ChEBI" id="CHEBI:29105"/>
        <label>1</label>
    </ligand>
</feature>
<feature type="binding site" evidence="9">
    <location>
        <position position="404"/>
    </location>
    <ligand>
        <name>Zn(2+)</name>
        <dbReference type="ChEBI" id="CHEBI:29105"/>
        <label>2</label>
    </ligand>
</feature>
<evidence type="ECO:0000256" key="8">
    <source>
        <dbReference type="PIRSR" id="PIRSR628651-50"/>
    </source>
</evidence>
<dbReference type="AlphaFoldDB" id="A0A1Y2G1Y3"/>
<feature type="site" description="Histone H3K4me3 binding" evidence="8">
    <location>
        <position position="360"/>
    </location>
</feature>
<feature type="region of interest" description="Disordered" evidence="12">
    <location>
        <begin position="190"/>
        <end position="284"/>
    </location>
</feature>
<keyword evidence="5 9" id="KW-0862">Zinc</keyword>
<evidence type="ECO:0000256" key="10">
    <source>
        <dbReference type="PROSITE-ProRule" id="PRU00146"/>
    </source>
</evidence>
<evidence type="ECO:0000256" key="11">
    <source>
        <dbReference type="RuleBase" id="RU361213"/>
    </source>
</evidence>
<feature type="compositionally biased region" description="Low complexity" evidence="12">
    <location>
        <begin position="267"/>
        <end position="284"/>
    </location>
</feature>
<dbReference type="PROSITE" id="PS50016">
    <property type="entry name" value="ZF_PHD_2"/>
    <property type="match status" value="1"/>
</dbReference>
<dbReference type="GO" id="GO:0008270">
    <property type="term" value="F:zinc ion binding"/>
    <property type="evidence" value="ECO:0007669"/>
    <property type="project" value="UniProtKB-KW"/>
</dbReference>
<feature type="binding site" evidence="9">
    <location>
        <position position="361"/>
    </location>
    <ligand>
        <name>Zn(2+)</name>
        <dbReference type="ChEBI" id="CHEBI:29105"/>
        <label>1</label>
    </ligand>
</feature>
<gene>
    <name evidence="14" type="ORF">BCR35DRAFT_328824</name>
</gene>
<keyword evidence="4 10" id="KW-0863">Zinc-finger</keyword>
<comment type="subcellular location">
    <subcellularLocation>
        <location evidence="1 11">Nucleus</location>
    </subcellularLocation>
</comment>
<reference evidence="14 15" key="1">
    <citation type="submission" date="2016-07" db="EMBL/GenBank/DDBJ databases">
        <title>Pervasive Adenine N6-methylation of Active Genes in Fungi.</title>
        <authorList>
            <consortium name="DOE Joint Genome Institute"/>
            <person name="Mondo S.J."/>
            <person name="Dannebaum R.O."/>
            <person name="Kuo R.C."/>
            <person name="Labutti K."/>
            <person name="Haridas S."/>
            <person name="Kuo A."/>
            <person name="Salamov A."/>
            <person name="Ahrendt S.R."/>
            <person name="Lipzen A."/>
            <person name="Sullivan W."/>
            <person name="Andreopoulos W.B."/>
            <person name="Clum A."/>
            <person name="Lindquist E."/>
            <person name="Daum C."/>
            <person name="Ramamoorthy G.K."/>
            <person name="Gryganskyi A."/>
            <person name="Culley D."/>
            <person name="Magnuson J.K."/>
            <person name="James T.Y."/>
            <person name="O'Malley M.A."/>
            <person name="Stajich J.E."/>
            <person name="Spatafora J.W."/>
            <person name="Visel A."/>
            <person name="Grigoriev I.V."/>
        </authorList>
    </citation>
    <scope>NUCLEOTIDE SEQUENCE [LARGE SCALE GENOMIC DNA]</scope>
    <source>
        <strain evidence="14 15">62-1032</strain>
    </source>
</reference>
<dbReference type="SUPFAM" id="SSF57903">
    <property type="entry name" value="FYVE/PHD zinc finger"/>
    <property type="match status" value="1"/>
</dbReference>
<sequence length="417" mass="43638">MATTEDAAVLLAEVVGSLDNLPSEVHHILQEIGHKEGKTNDIKNRAIARDQSIQRHARPVAQGGQGLLVPNSKEPSLITKIRSDLDRAEVSAKEKVALSERGVNLLSRHLNRLQTQLELLTPNVPPLPTLPSFTPPAQTQPTPSQYAAAGAAAQGYNPAAPVPQYHNPYAPSAYAAAGAGGYGYGTPIDKRKIAPPQSSPPIAGYPYSPSASGSGTPLAPTPGGSSNRVARPSRLQTVTTYPNSAPGTSSHSGGHPTGGGGGGGGTPAQAAQLQQQQLAQHQHLQQQQMRLAAQAQALAAQQMANQQQMQAMQSGHAHHGGAGSGGGGGGHGGQKRKRHDEEESADTGEEGGEGEDMTPYCFCHRPSFGEMIGCDAPNCAIEWFHLACVGLKTVPNDSWYCKDCEGKQKSSGGRKRR</sequence>
<keyword evidence="6 11" id="KW-0156">Chromatin regulator</keyword>
<evidence type="ECO:0000256" key="4">
    <source>
        <dbReference type="ARBA" id="ARBA00022771"/>
    </source>
</evidence>
<dbReference type="FunCoup" id="A0A1Y2G1Y3">
    <property type="interactions" value="88"/>
</dbReference>
<dbReference type="PANTHER" id="PTHR10333">
    <property type="entry name" value="INHIBITOR OF GROWTH PROTEIN"/>
    <property type="match status" value="1"/>
</dbReference>
<keyword evidence="15" id="KW-1185">Reference proteome</keyword>
<dbReference type="InterPro" id="IPR024610">
    <property type="entry name" value="ING_N_histone-binding"/>
</dbReference>
<dbReference type="PANTHER" id="PTHR10333:SF42">
    <property type="entry name" value="INHIBITOR OF GROWTH PROTEIN 5"/>
    <property type="match status" value="1"/>
</dbReference>
<comment type="subunit">
    <text evidence="11">Component of an histone acetyltransferase complex. Interacts with H3K4me3 and to a lesser extent with H3K4me2.</text>
</comment>
<evidence type="ECO:0000256" key="2">
    <source>
        <dbReference type="ARBA" id="ARBA00010210"/>
    </source>
</evidence>
<dbReference type="Gene3D" id="6.10.140.1740">
    <property type="match status" value="1"/>
</dbReference>
<feature type="compositionally biased region" description="Gly residues" evidence="12">
    <location>
        <begin position="320"/>
        <end position="332"/>
    </location>
</feature>
<organism evidence="14 15">
    <name type="scientific">Leucosporidium creatinivorum</name>
    <dbReference type="NCBI Taxonomy" id="106004"/>
    <lineage>
        <taxon>Eukaryota</taxon>
        <taxon>Fungi</taxon>
        <taxon>Dikarya</taxon>
        <taxon>Basidiomycota</taxon>
        <taxon>Pucciniomycotina</taxon>
        <taxon>Microbotryomycetes</taxon>
        <taxon>Leucosporidiales</taxon>
        <taxon>Leucosporidium</taxon>
    </lineage>
</organism>
<feature type="site" description="Histone H3K4me3 binding" evidence="8">
    <location>
        <position position="383"/>
    </location>
</feature>
<dbReference type="GO" id="GO:0005634">
    <property type="term" value="C:nucleus"/>
    <property type="evidence" value="ECO:0007669"/>
    <property type="project" value="UniProtKB-SubCell"/>
</dbReference>
<dbReference type="InterPro" id="IPR028651">
    <property type="entry name" value="ING_fam"/>
</dbReference>
<evidence type="ECO:0000256" key="7">
    <source>
        <dbReference type="ARBA" id="ARBA00023242"/>
    </source>
</evidence>
<comment type="function">
    <text evidence="11">Component of an histone acetyltransferase complex.</text>
</comment>
<feature type="region of interest" description="Disordered" evidence="12">
    <location>
        <begin position="306"/>
        <end position="356"/>
    </location>
</feature>
<dbReference type="SMART" id="SM01408">
    <property type="entry name" value="ING"/>
    <property type="match status" value="1"/>
</dbReference>
<keyword evidence="7 11" id="KW-0539">Nucleus</keyword>
<accession>A0A1Y2G1Y3</accession>
<feature type="binding site" evidence="9">
    <location>
        <position position="363"/>
    </location>
    <ligand>
        <name>Zn(2+)</name>
        <dbReference type="ChEBI" id="CHEBI:29105"/>
        <label>1</label>
    </ligand>
</feature>
<dbReference type="CDD" id="cd15505">
    <property type="entry name" value="PHD_ING"/>
    <property type="match status" value="1"/>
</dbReference>
<protein>
    <recommendedName>
        <fullName evidence="11">Chromatin modification-related protein</fullName>
    </recommendedName>
</protein>
<feature type="compositionally biased region" description="Low complexity" evidence="12">
    <location>
        <begin position="204"/>
        <end position="215"/>
    </location>
</feature>
<feature type="compositionally biased region" description="Acidic residues" evidence="12">
    <location>
        <begin position="342"/>
        <end position="356"/>
    </location>
</feature>
<keyword evidence="3 9" id="KW-0479">Metal-binding</keyword>
<comment type="similarity">
    <text evidence="2 11">Belongs to the ING family.</text>
</comment>
<evidence type="ECO:0000256" key="1">
    <source>
        <dbReference type="ARBA" id="ARBA00004123"/>
    </source>
</evidence>
<dbReference type="InterPro" id="IPR011011">
    <property type="entry name" value="Znf_FYVE_PHD"/>
</dbReference>
<dbReference type="Proteomes" id="UP000193467">
    <property type="component" value="Unassembled WGS sequence"/>
</dbReference>
<dbReference type="EMBL" id="MCGR01000004">
    <property type="protein sequence ID" value="ORY90188.1"/>
    <property type="molecule type" value="Genomic_DNA"/>
</dbReference>
<evidence type="ECO:0000256" key="5">
    <source>
        <dbReference type="ARBA" id="ARBA00022833"/>
    </source>
</evidence>
<comment type="domain">
    <text evidence="11">The PHD-type zinc finger mediates the binding to H3K4me3.</text>
</comment>
<dbReference type="GO" id="GO:0006325">
    <property type="term" value="P:chromatin organization"/>
    <property type="evidence" value="ECO:0007669"/>
    <property type="project" value="UniProtKB-KW"/>
</dbReference>
<dbReference type="InterPro" id="IPR019787">
    <property type="entry name" value="Znf_PHD-finger"/>
</dbReference>
<feature type="binding site" evidence="9">
    <location>
        <position position="374"/>
    </location>
    <ligand>
        <name>Zn(2+)</name>
        <dbReference type="ChEBI" id="CHEBI:29105"/>
        <label>2</label>
    </ligand>
</feature>
<feature type="domain" description="PHD-type" evidence="13">
    <location>
        <begin position="358"/>
        <end position="407"/>
    </location>
</feature>
<evidence type="ECO:0000256" key="9">
    <source>
        <dbReference type="PIRSR" id="PIRSR628651-51"/>
    </source>
</evidence>
<dbReference type="InParanoid" id="A0A1Y2G1Y3"/>
<evidence type="ECO:0000256" key="6">
    <source>
        <dbReference type="ARBA" id="ARBA00022853"/>
    </source>
</evidence>
<comment type="caution">
    <text evidence="14">The sequence shown here is derived from an EMBL/GenBank/DDBJ whole genome shotgun (WGS) entry which is preliminary data.</text>
</comment>
<feature type="compositionally biased region" description="Gly residues" evidence="12">
    <location>
        <begin position="255"/>
        <end position="266"/>
    </location>
</feature>
<evidence type="ECO:0000256" key="12">
    <source>
        <dbReference type="SAM" id="MobiDB-lite"/>
    </source>
</evidence>
<dbReference type="Pfam" id="PF12998">
    <property type="entry name" value="ING"/>
    <property type="match status" value="1"/>
</dbReference>
<feature type="binding site" evidence="9">
    <location>
        <position position="385"/>
    </location>
    <ligand>
        <name>Zn(2+)</name>
        <dbReference type="ChEBI" id="CHEBI:29105"/>
        <label>1</label>
    </ligand>
</feature>
<feature type="binding site" evidence="9">
    <location>
        <position position="401"/>
    </location>
    <ligand>
        <name>Zn(2+)</name>
        <dbReference type="ChEBI" id="CHEBI:29105"/>
        <label>2</label>
    </ligand>
</feature>
<dbReference type="InterPro" id="IPR001965">
    <property type="entry name" value="Znf_PHD"/>
</dbReference>
<feature type="site" description="Histone H3K4me3 binding" evidence="8">
    <location>
        <position position="375"/>
    </location>
</feature>
<dbReference type="InterPro" id="IPR019786">
    <property type="entry name" value="Zinc_finger_PHD-type_CS"/>
</dbReference>
<name>A0A1Y2G1Y3_9BASI</name>
<dbReference type="SMART" id="SM00249">
    <property type="entry name" value="PHD"/>
    <property type="match status" value="1"/>
</dbReference>
<dbReference type="OrthoDB" id="5411773at2759"/>
<proteinExistence type="inferred from homology"/>
<dbReference type="Gene3D" id="3.30.40.10">
    <property type="entry name" value="Zinc/RING finger domain, C3HC4 (zinc finger)"/>
    <property type="match status" value="1"/>
</dbReference>
<feature type="binding site" evidence="9">
    <location>
        <position position="379"/>
    </location>
    <ligand>
        <name>Zn(2+)</name>
        <dbReference type="ChEBI" id="CHEBI:29105"/>
        <label>2</label>
    </ligand>
</feature>
<evidence type="ECO:0000259" key="13">
    <source>
        <dbReference type="PROSITE" id="PS50016"/>
    </source>
</evidence>
<dbReference type="InterPro" id="IPR013083">
    <property type="entry name" value="Znf_RING/FYVE/PHD"/>
</dbReference>
<dbReference type="STRING" id="106004.A0A1Y2G1Y3"/>
<dbReference type="GO" id="GO:0006355">
    <property type="term" value="P:regulation of DNA-templated transcription"/>
    <property type="evidence" value="ECO:0007669"/>
    <property type="project" value="TreeGrafter"/>
</dbReference>
<feature type="site" description="Histone H3K4me3 binding" evidence="8">
    <location>
        <position position="371"/>
    </location>
</feature>
<dbReference type="CDD" id="cd16858">
    <property type="entry name" value="ING_ING3_Yng2p"/>
    <property type="match status" value="1"/>
</dbReference>
<dbReference type="GO" id="GO:0000785">
    <property type="term" value="C:chromatin"/>
    <property type="evidence" value="ECO:0007669"/>
    <property type="project" value="UniProtKB-ARBA"/>
</dbReference>